<dbReference type="InterPro" id="IPR040350">
    <property type="entry name" value="TMEM272"/>
</dbReference>
<keyword evidence="4" id="KW-1185">Reference proteome</keyword>
<accession>A0A814JCQ0</accession>
<evidence type="ECO:0000313" key="4">
    <source>
        <dbReference type="Proteomes" id="UP000663828"/>
    </source>
</evidence>
<protein>
    <submittedName>
        <fullName evidence="3">Uncharacterized protein</fullName>
    </submittedName>
</protein>
<feature type="transmembrane region" description="Helical" evidence="1">
    <location>
        <begin position="403"/>
        <end position="435"/>
    </location>
</feature>
<dbReference type="EMBL" id="CAJNOJ010000073">
    <property type="protein sequence ID" value="CAF1035686.1"/>
    <property type="molecule type" value="Genomic_DNA"/>
</dbReference>
<proteinExistence type="predicted"/>
<dbReference type="PANTHER" id="PTHR33444">
    <property type="entry name" value="SI:DKEY-19B23.12-RELATED"/>
    <property type="match status" value="1"/>
</dbReference>
<dbReference type="AlphaFoldDB" id="A0A814JCQ0"/>
<keyword evidence="1" id="KW-1133">Transmembrane helix</keyword>
<feature type="transmembrane region" description="Helical" evidence="1">
    <location>
        <begin position="288"/>
        <end position="309"/>
    </location>
</feature>
<dbReference type="EMBL" id="CAJNOR010000828">
    <property type="protein sequence ID" value="CAF1016387.1"/>
    <property type="molecule type" value="Genomic_DNA"/>
</dbReference>
<feature type="transmembrane region" description="Helical" evidence="1">
    <location>
        <begin position="321"/>
        <end position="345"/>
    </location>
</feature>
<dbReference type="Proteomes" id="UP000663852">
    <property type="component" value="Unassembled WGS sequence"/>
</dbReference>
<keyword evidence="1" id="KW-0812">Transmembrane</keyword>
<evidence type="ECO:0000313" key="3">
    <source>
        <dbReference type="EMBL" id="CAF1035686.1"/>
    </source>
</evidence>
<dbReference type="Proteomes" id="UP000663828">
    <property type="component" value="Unassembled WGS sequence"/>
</dbReference>
<keyword evidence="1" id="KW-0472">Membrane</keyword>
<dbReference type="OrthoDB" id="49113at2759"/>
<comment type="caution">
    <text evidence="3">The sequence shown here is derived from an EMBL/GenBank/DDBJ whole genome shotgun (WGS) entry which is preliminary data.</text>
</comment>
<gene>
    <name evidence="3" type="ORF">EDS130_LOCUS16647</name>
    <name evidence="2" type="ORF">XAT740_LOCUS13998</name>
</gene>
<dbReference type="PANTHER" id="PTHR33444:SF2">
    <property type="entry name" value="MARVEL DOMAIN-CONTAINING PROTEIN"/>
    <property type="match status" value="1"/>
</dbReference>
<evidence type="ECO:0000313" key="2">
    <source>
        <dbReference type="EMBL" id="CAF1016387.1"/>
    </source>
</evidence>
<feature type="transmembrane region" description="Helical" evidence="1">
    <location>
        <begin position="357"/>
        <end position="383"/>
    </location>
</feature>
<evidence type="ECO:0000313" key="5">
    <source>
        <dbReference type="Proteomes" id="UP000663852"/>
    </source>
</evidence>
<evidence type="ECO:0000256" key="1">
    <source>
        <dbReference type="SAM" id="Phobius"/>
    </source>
</evidence>
<organism evidence="3 5">
    <name type="scientific">Adineta ricciae</name>
    <name type="common">Rotifer</name>
    <dbReference type="NCBI Taxonomy" id="249248"/>
    <lineage>
        <taxon>Eukaryota</taxon>
        <taxon>Metazoa</taxon>
        <taxon>Spiralia</taxon>
        <taxon>Gnathifera</taxon>
        <taxon>Rotifera</taxon>
        <taxon>Eurotatoria</taxon>
        <taxon>Bdelloidea</taxon>
        <taxon>Adinetida</taxon>
        <taxon>Adinetidae</taxon>
        <taxon>Adineta</taxon>
    </lineage>
</organism>
<reference evidence="3" key="1">
    <citation type="submission" date="2021-02" db="EMBL/GenBank/DDBJ databases">
        <authorList>
            <person name="Nowell W R."/>
        </authorList>
    </citation>
    <scope>NUCLEOTIDE SEQUENCE</scope>
</reference>
<name>A0A814JCQ0_ADIRI</name>
<sequence length="436" mass="49118">MATSECEKFRIGREFLESVAWPSQLRKPAHDRCYCYQCYPSSHPDALTVAGYKYVIPHGWTRFAVSVDSDICELHNVWSTWLICYHGTSIESARSCVEHRQLLLPNDITMYGKKLEIPKGHIPKENYIFTTPSITYAAHQAYARAYHFRSPHDSRLYTIKVVLQCRQKPDSIIVQPETVGAQVRMQRICTHIPNEELEWKTQHRSSVVIYGLLLQIKKCDENDTSNLTSLPSSSSATHYNSIPTISNTIPRDPLKKLSGTVSPISMSIDSTDEYSIERDAMSTKQVSVLVMILVATLLPIAALVVGQIYKSDCPIQSWIPQWMTVFGAVGIGVFGTAFTILLISFKCCGEDSHIGGCITNCFVCLLAFFYFSWLIAGSVWVFGVRPSVQYDKRIPENYCQENLYKFAFGLLITQYSLIAIALCIGTSACLFIFCVD</sequence>